<dbReference type="AlphaFoldDB" id="A0A2C5ZPB1"/>
<evidence type="ECO:0000313" key="1">
    <source>
        <dbReference type="EMBL" id="PHH81254.1"/>
    </source>
</evidence>
<dbReference type="PANTHER" id="PTHR43167">
    <property type="entry name" value="PUTATIVE (AFU_ORTHOLOGUE AFUA_6G01830)-RELATED"/>
    <property type="match status" value="1"/>
</dbReference>
<evidence type="ECO:0008006" key="3">
    <source>
        <dbReference type="Google" id="ProtNLM"/>
    </source>
</evidence>
<dbReference type="InterPro" id="IPR029063">
    <property type="entry name" value="SAM-dependent_MTases_sf"/>
</dbReference>
<protein>
    <recommendedName>
        <fullName evidence="3">O-methyltransferase domain-containing protein</fullName>
    </recommendedName>
</protein>
<dbReference type="EMBL" id="NJEU01000134">
    <property type="protein sequence ID" value="PHH81254.1"/>
    <property type="molecule type" value="Genomic_DNA"/>
</dbReference>
<name>A0A2C5ZPB1_9HYPO</name>
<gene>
    <name evidence="1" type="ORF">CDD82_1193</name>
</gene>
<proteinExistence type="predicted"/>
<dbReference type="Proteomes" id="UP000224854">
    <property type="component" value="Unassembled WGS sequence"/>
</dbReference>
<accession>A0A2C5ZPB1</accession>
<organism evidence="1 2">
    <name type="scientific">Ophiocordyceps australis</name>
    <dbReference type="NCBI Taxonomy" id="1399860"/>
    <lineage>
        <taxon>Eukaryota</taxon>
        <taxon>Fungi</taxon>
        <taxon>Dikarya</taxon>
        <taxon>Ascomycota</taxon>
        <taxon>Pezizomycotina</taxon>
        <taxon>Sordariomycetes</taxon>
        <taxon>Hypocreomycetidae</taxon>
        <taxon>Hypocreales</taxon>
        <taxon>Ophiocordycipitaceae</taxon>
        <taxon>Ophiocordyceps</taxon>
    </lineage>
</organism>
<dbReference type="OrthoDB" id="4863010at2759"/>
<evidence type="ECO:0000313" key="2">
    <source>
        <dbReference type="Proteomes" id="UP000224854"/>
    </source>
</evidence>
<keyword evidence="2" id="KW-1185">Reference proteome</keyword>
<dbReference type="Gene3D" id="3.40.50.150">
    <property type="entry name" value="Vaccinia Virus protein VP39"/>
    <property type="match status" value="1"/>
</dbReference>
<reference evidence="1 2" key="1">
    <citation type="submission" date="2017-06" db="EMBL/GenBank/DDBJ databases">
        <title>Ant-infecting Ophiocordyceps genomes reveal a high diversity of potential behavioral manipulation genes and a possible major role for enterotoxins.</title>
        <authorList>
            <person name="De Bekker C."/>
            <person name="Evans H.C."/>
            <person name="Brachmann A."/>
            <person name="Hughes D.P."/>
        </authorList>
    </citation>
    <scope>NUCLEOTIDE SEQUENCE [LARGE SCALE GENOMIC DNA]</scope>
    <source>
        <strain evidence="1 2">1348a</strain>
    </source>
</reference>
<dbReference type="PANTHER" id="PTHR43167:SF1">
    <property type="entry name" value="PUTATIVE (AFU_ORTHOLOGUE AFUA_6G01830)-RELATED"/>
    <property type="match status" value="1"/>
</dbReference>
<sequence>MSSLDIHDVPNLPQVPSHISHLLNRLHAESIAQETNLTMDFNDPKCKDKLRDKAIAFDKDKAHFVYALCRAIDARTIVEAGTSFGLALVWIPVALTTLKLVQPRLRRGAVIVADSSAAHRDAYKEFFDHVRAPGSGFITQTLPFRDGLEMMVYMPET</sequence>
<comment type="caution">
    <text evidence="1">The sequence shown here is derived from an EMBL/GenBank/DDBJ whole genome shotgun (WGS) entry which is preliminary data.</text>
</comment>